<name>A0A9W7E2B4_9STRA</name>
<dbReference type="Proteomes" id="UP001165082">
    <property type="component" value="Unassembled WGS sequence"/>
</dbReference>
<dbReference type="Gene3D" id="2.60.120.260">
    <property type="entry name" value="Galactose-binding domain-like"/>
    <property type="match status" value="1"/>
</dbReference>
<comment type="caution">
    <text evidence="1">The sequence shown here is derived from an EMBL/GenBank/DDBJ whole genome shotgun (WGS) entry which is preliminary data.</text>
</comment>
<evidence type="ECO:0000313" key="1">
    <source>
        <dbReference type="EMBL" id="GMH65449.1"/>
    </source>
</evidence>
<evidence type="ECO:0000313" key="2">
    <source>
        <dbReference type="Proteomes" id="UP001165082"/>
    </source>
</evidence>
<reference evidence="1" key="1">
    <citation type="submission" date="2022-07" db="EMBL/GenBank/DDBJ databases">
        <title>Genome analysis of Parmales, a sister group of diatoms, reveals the evolutionary specialization of diatoms from phago-mixotrophs to photoautotrophs.</title>
        <authorList>
            <person name="Ban H."/>
            <person name="Sato S."/>
            <person name="Yoshikawa S."/>
            <person name="Kazumasa Y."/>
            <person name="Nakamura Y."/>
            <person name="Ichinomiya M."/>
            <person name="Saitoh K."/>
            <person name="Sato N."/>
            <person name="Blanc-Mathieu R."/>
            <person name="Endo H."/>
            <person name="Kuwata A."/>
            <person name="Ogata H."/>
        </authorList>
    </citation>
    <scope>NUCLEOTIDE SEQUENCE</scope>
</reference>
<protein>
    <submittedName>
        <fullName evidence="1">Uncharacterized protein</fullName>
    </submittedName>
</protein>
<dbReference type="EMBL" id="BRXZ01001212">
    <property type="protein sequence ID" value="GMH65449.1"/>
    <property type="molecule type" value="Genomic_DNA"/>
</dbReference>
<keyword evidence="2" id="KW-1185">Reference proteome</keyword>
<organism evidence="1 2">
    <name type="scientific">Triparma retinervis</name>
    <dbReference type="NCBI Taxonomy" id="2557542"/>
    <lineage>
        <taxon>Eukaryota</taxon>
        <taxon>Sar</taxon>
        <taxon>Stramenopiles</taxon>
        <taxon>Ochrophyta</taxon>
        <taxon>Bolidophyceae</taxon>
        <taxon>Parmales</taxon>
        <taxon>Triparmaceae</taxon>
        <taxon>Triparma</taxon>
    </lineage>
</organism>
<dbReference type="AlphaFoldDB" id="A0A9W7E2B4"/>
<gene>
    <name evidence="1" type="ORF">TrRE_jg6707</name>
</gene>
<accession>A0A9W7E2B4</accession>
<sequence>MTGAPIPGEHWVKVSFKEEVTRVDSVKITWEKADSNDWVVEYLGGGGEWEGIYDSREGKHGRIKVSDTVLVDEVKELGRRGEIRGGTKEVRLRIRKPNTRWGTSVWNWEIVGA</sequence>
<dbReference type="OrthoDB" id="407058at2759"/>
<proteinExistence type="predicted"/>